<dbReference type="Pfam" id="PF00339">
    <property type="entry name" value="Arrestin_N"/>
    <property type="match status" value="1"/>
</dbReference>
<dbReference type="PANTHER" id="PTHR11188:SF17">
    <property type="entry name" value="FI21816P1"/>
    <property type="match status" value="1"/>
</dbReference>
<accession>A0A8J2JZM8</accession>
<dbReference type="AlphaFoldDB" id="A0A8J2JZM8"/>
<dbReference type="EMBL" id="CAJVCH010141260">
    <property type="protein sequence ID" value="CAG7726883.1"/>
    <property type="molecule type" value="Genomic_DNA"/>
</dbReference>
<dbReference type="PANTHER" id="PTHR11188">
    <property type="entry name" value="ARRESTIN DOMAIN CONTAINING PROTEIN"/>
    <property type="match status" value="1"/>
</dbReference>
<evidence type="ECO:0000313" key="2">
    <source>
        <dbReference type="EMBL" id="CAG7726883.1"/>
    </source>
</evidence>
<proteinExistence type="predicted"/>
<dbReference type="SMART" id="SM01017">
    <property type="entry name" value="Arrestin_C"/>
    <property type="match status" value="1"/>
</dbReference>
<feature type="domain" description="Arrestin C-terminal-like" evidence="1">
    <location>
        <begin position="248"/>
        <end position="377"/>
    </location>
</feature>
<evidence type="ECO:0000259" key="1">
    <source>
        <dbReference type="SMART" id="SM01017"/>
    </source>
</evidence>
<evidence type="ECO:0000313" key="3">
    <source>
        <dbReference type="Proteomes" id="UP000708208"/>
    </source>
</evidence>
<gene>
    <name evidence="2" type="ORF">AFUS01_LOCUS15762</name>
</gene>
<name>A0A8J2JZM8_9HEXA</name>
<dbReference type="GO" id="GO:0005737">
    <property type="term" value="C:cytoplasm"/>
    <property type="evidence" value="ECO:0007669"/>
    <property type="project" value="TreeGrafter"/>
</dbReference>
<comment type="caution">
    <text evidence="2">The sequence shown here is derived from an EMBL/GenBank/DDBJ whole genome shotgun (WGS) entry which is preliminary data.</text>
</comment>
<keyword evidence="3" id="KW-1185">Reference proteome</keyword>
<dbReference type="GO" id="GO:0015031">
    <property type="term" value="P:protein transport"/>
    <property type="evidence" value="ECO:0007669"/>
    <property type="project" value="TreeGrafter"/>
</dbReference>
<organism evidence="2 3">
    <name type="scientific">Allacma fusca</name>
    <dbReference type="NCBI Taxonomy" id="39272"/>
    <lineage>
        <taxon>Eukaryota</taxon>
        <taxon>Metazoa</taxon>
        <taxon>Ecdysozoa</taxon>
        <taxon>Arthropoda</taxon>
        <taxon>Hexapoda</taxon>
        <taxon>Collembola</taxon>
        <taxon>Symphypleona</taxon>
        <taxon>Sminthuridae</taxon>
        <taxon>Allacma</taxon>
    </lineage>
</organism>
<dbReference type="Proteomes" id="UP000708208">
    <property type="component" value="Unassembled WGS sequence"/>
</dbReference>
<dbReference type="InterPro" id="IPR011022">
    <property type="entry name" value="Arrestin_C-like"/>
</dbReference>
<reference evidence="2" key="1">
    <citation type="submission" date="2021-06" db="EMBL/GenBank/DDBJ databases">
        <authorList>
            <person name="Hodson N. C."/>
            <person name="Mongue J. A."/>
            <person name="Jaron S. K."/>
        </authorList>
    </citation>
    <scope>NUCLEOTIDE SEQUENCE</scope>
</reference>
<dbReference type="InterPro" id="IPR011021">
    <property type="entry name" value="Arrestin-like_N"/>
</dbReference>
<dbReference type="OrthoDB" id="2333384at2759"/>
<sequence>MENSPACSYDAYCGLHGGSTVIGSPYYAELDILWIRMPVLQYRGTGLGRNIYPSVAESGILYNCSCEIQVDTERITSGFGSIVGTLKACVTDNVRIKSIWVELEGTSTTQFQSKVDDGRVTSHLKRSQFLPFETNPGGVSRVFLIGDDATTSPTRSSTTLSPGDYIYPFDLKLNYDTLPTSMITSFGWINYNVTVYVISLVSLEFQSYWSKKAAAKSIIKCNGFAALPPSLLSPLELTLKKEKYFFTKRISSKMDITLEQKGYICGEEIKGEVRLENAAEDFIPEIVVSLCQRMTYYSSYSCKSTVCVLNERKFKVSTNESEIRVSLRMQLPRKLMPSFTDGKKSIEIVHFVQVEATRNSKHKLKGEAKIVIGSTWKMDGEEGERQPRVDSRRLSVVSSNFDTISIQSGSTLPPTYSSLASRRHSLETLPPLYDDVICDYSSSAAVTPTHEASP</sequence>
<protein>
    <recommendedName>
        <fullName evidence="1">Arrestin C-terminal-like domain-containing protein</fullName>
    </recommendedName>
</protein>
<dbReference type="Pfam" id="PF02752">
    <property type="entry name" value="Arrestin_C"/>
    <property type="match status" value="1"/>
</dbReference>
<dbReference type="InterPro" id="IPR050357">
    <property type="entry name" value="Arrestin_domain-protein"/>
</dbReference>